<dbReference type="Proteomes" id="UP000480410">
    <property type="component" value="Unassembled WGS sequence"/>
</dbReference>
<protein>
    <submittedName>
        <fullName evidence="3">Uncharacterized protein</fullName>
    </submittedName>
</protein>
<dbReference type="RefSeq" id="WP_163949272.1">
    <property type="nucleotide sequence ID" value="NZ_JAAHBU010000363.1"/>
</dbReference>
<dbReference type="AlphaFoldDB" id="A0A6B3P2M6"/>
<accession>A0A6B3P2M6</accession>
<dbReference type="EMBL" id="JAAHBV010000050">
    <property type="protein sequence ID" value="NER59221.1"/>
    <property type="molecule type" value="Genomic_DNA"/>
</dbReference>
<comment type="caution">
    <text evidence="3">The sequence shown here is derived from an EMBL/GenBank/DDBJ whole genome shotgun (WGS) entry which is preliminary data.</text>
</comment>
<evidence type="ECO:0000256" key="1">
    <source>
        <dbReference type="SAM" id="MobiDB-lite"/>
    </source>
</evidence>
<organism evidence="3 5">
    <name type="scientific">Pseudomonas brassicae</name>
    <dbReference type="NCBI Taxonomy" id="2708063"/>
    <lineage>
        <taxon>Bacteria</taxon>
        <taxon>Pseudomonadati</taxon>
        <taxon>Pseudomonadota</taxon>
        <taxon>Gammaproteobacteria</taxon>
        <taxon>Pseudomonadales</taxon>
        <taxon>Pseudomonadaceae</taxon>
        <taxon>Pseudomonas</taxon>
    </lineage>
</organism>
<dbReference type="NCBIfam" id="NF046101">
    <property type="entry name" value="PA3496_fam"/>
    <property type="match status" value="1"/>
</dbReference>
<dbReference type="Proteomes" id="UP000482634">
    <property type="component" value="Unassembled WGS sequence"/>
</dbReference>
<dbReference type="EMBL" id="JAAHBU010000363">
    <property type="protein sequence ID" value="NER65984.1"/>
    <property type="molecule type" value="Genomic_DNA"/>
</dbReference>
<evidence type="ECO:0000313" key="3">
    <source>
        <dbReference type="EMBL" id="NER65984.1"/>
    </source>
</evidence>
<evidence type="ECO:0000313" key="5">
    <source>
        <dbReference type="Proteomes" id="UP000482634"/>
    </source>
</evidence>
<evidence type="ECO:0000313" key="4">
    <source>
        <dbReference type="Proteomes" id="UP000480410"/>
    </source>
</evidence>
<feature type="region of interest" description="Disordered" evidence="1">
    <location>
        <begin position="1"/>
        <end position="30"/>
    </location>
</feature>
<evidence type="ECO:0000313" key="2">
    <source>
        <dbReference type="EMBL" id="NER59221.1"/>
    </source>
</evidence>
<reference evidence="4 5" key="1">
    <citation type="submission" date="2020-02" db="EMBL/GenBank/DDBJ databases">
        <title>Broccoli isolated Pseudomonas sp.</title>
        <authorList>
            <person name="Fujikawa T."/>
            <person name="Sawada H."/>
        </authorList>
    </citation>
    <scope>NUCLEOTIDE SEQUENCE [LARGE SCALE GENOMIC DNA]</scope>
    <source>
        <strain evidence="3 5">MAFF212427</strain>
        <strain evidence="2 4">MAFF212428</strain>
    </source>
</reference>
<keyword evidence="5" id="KW-1185">Reference proteome</keyword>
<name>A0A6B3P2M6_9PSED</name>
<sequence>MPREFDGSHQPNAKSRKQQEKDQRRMEFRRAIESYSEQRQLLQEIADYPELRAVTVWQVSAATSPRNAQPAR</sequence>
<gene>
    <name evidence="2" type="ORF">G3435_03005</name>
    <name evidence="3" type="ORF">G3436_21565</name>
</gene>
<accession>A0A6M0CNT3</accession>
<feature type="compositionally biased region" description="Basic and acidic residues" evidence="1">
    <location>
        <begin position="17"/>
        <end position="30"/>
    </location>
</feature>
<dbReference type="InterPro" id="IPR058059">
    <property type="entry name" value="PA3496-like"/>
</dbReference>
<proteinExistence type="predicted"/>